<name>A0A7G7MT23_9PSEU</name>
<organism evidence="4 5">
    <name type="scientific">Pseudonocardia petroleophila</name>
    <dbReference type="NCBI Taxonomy" id="37331"/>
    <lineage>
        <taxon>Bacteria</taxon>
        <taxon>Bacillati</taxon>
        <taxon>Actinomycetota</taxon>
        <taxon>Actinomycetes</taxon>
        <taxon>Pseudonocardiales</taxon>
        <taxon>Pseudonocardiaceae</taxon>
        <taxon>Pseudonocardia</taxon>
    </lineage>
</organism>
<evidence type="ECO:0000313" key="5">
    <source>
        <dbReference type="Proteomes" id="UP000515728"/>
    </source>
</evidence>
<feature type="domain" description="CBS" evidence="3">
    <location>
        <begin position="86"/>
        <end position="144"/>
    </location>
</feature>
<accession>A0A7G7MT23</accession>
<evidence type="ECO:0000256" key="2">
    <source>
        <dbReference type="PROSITE-ProRule" id="PRU00703"/>
    </source>
</evidence>
<gene>
    <name evidence="4" type="ORF">H6H00_29160</name>
</gene>
<evidence type="ECO:0000259" key="3">
    <source>
        <dbReference type="PROSITE" id="PS51371"/>
    </source>
</evidence>
<keyword evidence="5" id="KW-1185">Reference proteome</keyword>
<dbReference type="SMART" id="SM00116">
    <property type="entry name" value="CBS"/>
    <property type="match status" value="2"/>
</dbReference>
<dbReference type="Gene3D" id="3.10.580.10">
    <property type="entry name" value="CBS-domain"/>
    <property type="match status" value="1"/>
</dbReference>
<proteinExistence type="predicted"/>
<dbReference type="AlphaFoldDB" id="A0A7G7MT23"/>
<dbReference type="Proteomes" id="UP000515728">
    <property type="component" value="Chromosome"/>
</dbReference>
<evidence type="ECO:0000313" key="4">
    <source>
        <dbReference type="EMBL" id="QNG55934.1"/>
    </source>
</evidence>
<dbReference type="KEGG" id="ppel:H6H00_29160"/>
<protein>
    <submittedName>
        <fullName evidence="4">CBS domain-containing protein</fullName>
    </submittedName>
</protein>
<dbReference type="RefSeq" id="WP_185722863.1">
    <property type="nucleotide sequence ID" value="NZ_JBHMCJ010000015.1"/>
</dbReference>
<evidence type="ECO:0000256" key="1">
    <source>
        <dbReference type="ARBA" id="ARBA00023122"/>
    </source>
</evidence>
<dbReference type="Pfam" id="PF00571">
    <property type="entry name" value="CBS"/>
    <property type="match status" value="2"/>
</dbReference>
<feature type="domain" description="CBS" evidence="3">
    <location>
        <begin position="20"/>
        <end position="79"/>
    </location>
</feature>
<sequence>MGPSNEERLTVPAETVAEVMASDPVAVPADWPVSEAARRMAENGIGSVVVLDEAGELLGICTDRDITVRVTAVKRGPDTPVREACTERGVVAVGPDTPVREAALIMRRHAVRRLPVVLDGRVVGVVSLGDLVMDRDPYSVLADISAADPHL</sequence>
<dbReference type="PROSITE" id="PS51371">
    <property type="entry name" value="CBS"/>
    <property type="match status" value="2"/>
</dbReference>
<reference evidence="4 5" key="1">
    <citation type="submission" date="2020-08" db="EMBL/GenBank/DDBJ databases">
        <authorList>
            <person name="Mo P."/>
        </authorList>
    </citation>
    <scope>NUCLEOTIDE SEQUENCE [LARGE SCALE GENOMIC DNA]</scope>
    <source>
        <strain evidence="4 5">CGMCC 4.1532</strain>
    </source>
</reference>
<dbReference type="InterPro" id="IPR051257">
    <property type="entry name" value="Diverse_CBS-Domain"/>
</dbReference>
<dbReference type="PANTHER" id="PTHR43080:SF2">
    <property type="entry name" value="CBS DOMAIN-CONTAINING PROTEIN"/>
    <property type="match status" value="1"/>
</dbReference>
<dbReference type="PANTHER" id="PTHR43080">
    <property type="entry name" value="CBS DOMAIN-CONTAINING PROTEIN CBSX3, MITOCHONDRIAL"/>
    <property type="match status" value="1"/>
</dbReference>
<dbReference type="InterPro" id="IPR000644">
    <property type="entry name" value="CBS_dom"/>
</dbReference>
<dbReference type="InterPro" id="IPR046342">
    <property type="entry name" value="CBS_dom_sf"/>
</dbReference>
<dbReference type="SUPFAM" id="SSF54631">
    <property type="entry name" value="CBS-domain pair"/>
    <property type="match status" value="1"/>
</dbReference>
<keyword evidence="1 2" id="KW-0129">CBS domain</keyword>
<dbReference type="EMBL" id="CP060131">
    <property type="protein sequence ID" value="QNG55934.1"/>
    <property type="molecule type" value="Genomic_DNA"/>
</dbReference>